<dbReference type="EMBL" id="QGGY01000006">
    <property type="protein sequence ID" value="PWJ75533.1"/>
    <property type="molecule type" value="Genomic_DNA"/>
</dbReference>
<comment type="caution">
    <text evidence="1">The sequence shown here is derived from an EMBL/GenBank/DDBJ whole genome shotgun (WGS) entry which is preliminary data.</text>
</comment>
<proteinExistence type="predicted"/>
<dbReference type="Gene3D" id="2.60.40.10">
    <property type="entry name" value="Immunoglobulins"/>
    <property type="match status" value="1"/>
</dbReference>
<protein>
    <recommendedName>
        <fullName evidence="3">Fibronectin type III domain-containing protein</fullName>
    </recommendedName>
</protein>
<dbReference type="InterPro" id="IPR013783">
    <property type="entry name" value="Ig-like_fold"/>
</dbReference>
<sequence length="92" mass="10948">MNNFQLQVRGYRDNIGVERVRPVFVWKAPVKYKQFTIEMARDEQFKDIIFLRDTHECFCAYDSAMLKAETVYYIRVRSGMGEWSQSFFATGD</sequence>
<evidence type="ECO:0000313" key="2">
    <source>
        <dbReference type="Proteomes" id="UP000245412"/>
    </source>
</evidence>
<keyword evidence="2" id="KW-1185">Reference proteome</keyword>
<organism evidence="1 2">
    <name type="scientific">Murimonas intestini</name>
    <dbReference type="NCBI Taxonomy" id="1337051"/>
    <lineage>
        <taxon>Bacteria</taxon>
        <taxon>Bacillati</taxon>
        <taxon>Bacillota</taxon>
        <taxon>Clostridia</taxon>
        <taxon>Lachnospirales</taxon>
        <taxon>Lachnospiraceae</taxon>
        <taxon>Murimonas</taxon>
    </lineage>
</organism>
<dbReference type="RefSeq" id="WP_148410652.1">
    <property type="nucleotide sequence ID" value="NZ_CABJAT010000006.1"/>
</dbReference>
<dbReference type="Proteomes" id="UP000245412">
    <property type="component" value="Unassembled WGS sequence"/>
</dbReference>
<accession>A0AB73T418</accession>
<name>A0AB73T418_9FIRM</name>
<gene>
    <name evidence="1" type="ORF">C7383_106103</name>
</gene>
<evidence type="ECO:0008006" key="3">
    <source>
        <dbReference type="Google" id="ProtNLM"/>
    </source>
</evidence>
<dbReference type="AlphaFoldDB" id="A0AB73T418"/>
<evidence type="ECO:0000313" key="1">
    <source>
        <dbReference type="EMBL" id="PWJ75533.1"/>
    </source>
</evidence>
<reference evidence="1 2" key="1">
    <citation type="submission" date="2018-05" db="EMBL/GenBank/DDBJ databases">
        <authorList>
            <person name="Goeker M."/>
            <person name="Huntemann M."/>
            <person name="Clum A."/>
            <person name="Pillay M."/>
            <person name="Palaniappan K."/>
            <person name="Varghese N."/>
            <person name="Mikhailova N."/>
            <person name="Stamatis D."/>
            <person name="Reddy T."/>
            <person name="Daum C."/>
            <person name="Shapiro N."/>
            <person name="Ivanova N."/>
            <person name="Kyrpides N."/>
            <person name="Woyke T."/>
        </authorList>
    </citation>
    <scope>NUCLEOTIDE SEQUENCE [LARGE SCALE GENOMIC DNA]</scope>
    <source>
        <strain evidence="1 2">DSM 26524</strain>
    </source>
</reference>